<accession>A0A0M0JLG6</accession>
<comment type="caution">
    <text evidence="2">The sequence shown here is derived from an EMBL/GenBank/DDBJ whole genome shotgun (WGS) entry which is preliminary data.</text>
</comment>
<protein>
    <submittedName>
        <fullName evidence="2">Uncharacterized protein</fullName>
    </submittedName>
</protein>
<evidence type="ECO:0000313" key="3">
    <source>
        <dbReference type="Proteomes" id="UP000037460"/>
    </source>
</evidence>
<reference evidence="3" key="1">
    <citation type="journal article" date="2015" name="PLoS Genet.">
        <title>Genome Sequence and Transcriptome Analyses of Chrysochromulina tobin: Metabolic Tools for Enhanced Algal Fitness in the Prominent Order Prymnesiales (Haptophyceae).</title>
        <authorList>
            <person name="Hovde B.T."/>
            <person name="Deodato C.R."/>
            <person name="Hunsperger H.M."/>
            <person name="Ryken S.A."/>
            <person name="Yost W."/>
            <person name="Jha R.K."/>
            <person name="Patterson J."/>
            <person name="Monnat R.J. Jr."/>
            <person name="Barlow S.B."/>
            <person name="Starkenburg S.R."/>
            <person name="Cattolico R.A."/>
        </authorList>
    </citation>
    <scope>NUCLEOTIDE SEQUENCE</scope>
    <source>
        <strain evidence="3">CCMP291</strain>
    </source>
</reference>
<evidence type="ECO:0000256" key="1">
    <source>
        <dbReference type="SAM" id="MobiDB-lite"/>
    </source>
</evidence>
<evidence type="ECO:0000313" key="2">
    <source>
        <dbReference type="EMBL" id="KOO27162.1"/>
    </source>
</evidence>
<dbReference type="EMBL" id="JWZX01002751">
    <property type="protein sequence ID" value="KOO27162.1"/>
    <property type="molecule type" value="Genomic_DNA"/>
</dbReference>
<keyword evidence="3" id="KW-1185">Reference proteome</keyword>
<feature type="region of interest" description="Disordered" evidence="1">
    <location>
        <begin position="1"/>
        <end position="35"/>
    </location>
</feature>
<name>A0A0M0JLG6_9EUKA</name>
<dbReference type="Proteomes" id="UP000037460">
    <property type="component" value="Unassembled WGS sequence"/>
</dbReference>
<dbReference type="AlphaFoldDB" id="A0A0M0JLG6"/>
<sequence>MPPGHRTARGGHTPERDVGPAGLPRSALQSRPMRG</sequence>
<gene>
    <name evidence="2" type="ORF">Ctob_014330</name>
</gene>
<organism evidence="2 3">
    <name type="scientific">Chrysochromulina tobinii</name>
    <dbReference type="NCBI Taxonomy" id="1460289"/>
    <lineage>
        <taxon>Eukaryota</taxon>
        <taxon>Haptista</taxon>
        <taxon>Haptophyta</taxon>
        <taxon>Prymnesiophyceae</taxon>
        <taxon>Prymnesiales</taxon>
        <taxon>Chrysochromulinaceae</taxon>
        <taxon>Chrysochromulina</taxon>
    </lineage>
</organism>
<proteinExistence type="predicted"/>